<dbReference type="EnsemblPlants" id="Kaladp0080s0070.1.v1.1">
    <property type="protein sequence ID" value="Kaladp0080s0070.1.v1.1"/>
    <property type="gene ID" value="Kaladp0080s0070.v1.1"/>
</dbReference>
<dbReference type="FunFam" id="2.30.240.10:FF:000002">
    <property type="entry name" value="Uncharacterized protein At3g07460"/>
    <property type="match status" value="1"/>
</dbReference>
<sequence>MEPARFSARFPPHPICVLLGLTLLSTLVDARLGLDTVYDVLKANGLPIGLLPKGVHDFTIDDESGWFRVRLDQACNAKFESEVHYDRNISGVLSYGRISNITGVEAQELFLWFPVKSIHVDIPSSGLIYFDVSVVFKQFSLSLRMTKCEEATCYLRG</sequence>
<dbReference type="Gene3D" id="2.30.240.10">
    <property type="entry name" value="At5g01610-like"/>
    <property type="match status" value="1"/>
</dbReference>
<dbReference type="InterPro" id="IPR036758">
    <property type="entry name" value="At5g01610-like"/>
</dbReference>
<dbReference type="PANTHER" id="PTHR31676:SF110">
    <property type="entry name" value="TRANSMEMBRANE PROTEIN"/>
    <property type="match status" value="1"/>
</dbReference>
<dbReference type="InterPro" id="IPR007493">
    <property type="entry name" value="DUF538"/>
</dbReference>
<feature type="signal peptide" evidence="1">
    <location>
        <begin position="1"/>
        <end position="30"/>
    </location>
</feature>
<feature type="chain" id="PRO_5029724110" evidence="1">
    <location>
        <begin position="31"/>
        <end position="157"/>
    </location>
</feature>
<dbReference type="AlphaFoldDB" id="A0A7N1A4B5"/>
<dbReference type="Proteomes" id="UP000594263">
    <property type="component" value="Unplaced"/>
</dbReference>
<dbReference type="Gramene" id="Kaladp0080s0070.1.v1.1">
    <property type="protein sequence ID" value="Kaladp0080s0070.1.v1.1"/>
    <property type="gene ID" value="Kaladp0080s0070.v1.1"/>
</dbReference>
<dbReference type="PANTHER" id="PTHR31676">
    <property type="entry name" value="T31J12.3 PROTEIN-RELATED"/>
    <property type="match status" value="1"/>
</dbReference>
<evidence type="ECO:0000313" key="2">
    <source>
        <dbReference type="EnsemblPlants" id="Kaladp0080s0070.1.v1.1"/>
    </source>
</evidence>
<organism evidence="2 3">
    <name type="scientific">Kalanchoe fedtschenkoi</name>
    <name type="common">Lavender scallops</name>
    <name type="synonym">South American air plant</name>
    <dbReference type="NCBI Taxonomy" id="63787"/>
    <lineage>
        <taxon>Eukaryota</taxon>
        <taxon>Viridiplantae</taxon>
        <taxon>Streptophyta</taxon>
        <taxon>Embryophyta</taxon>
        <taxon>Tracheophyta</taxon>
        <taxon>Spermatophyta</taxon>
        <taxon>Magnoliopsida</taxon>
        <taxon>eudicotyledons</taxon>
        <taxon>Gunneridae</taxon>
        <taxon>Pentapetalae</taxon>
        <taxon>Saxifragales</taxon>
        <taxon>Crassulaceae</taxon>
        <taxon>Kalanchoe</taxon>
    </lineage>
</organism>
<evidence type="ECO:0000256" key="1">
    <source>
        <dbReference type="SAM" id="SignalP"/>
    </source>
</evidence>
<proteinExistence type="predicted"/>
<reference evidence="2" key="1">
    <citation type="submission" date="2021-01" db="UniProtKB">
        <authorList>
            <consortium name="EnsemblPlants"/>
        </authorList>
    </citation>
    <scope>IDENTIFICATION</scope>
</reference>
<keyword evidence="1" id="KW-0732">Signal</keyword>
<name>A0A7N1A4B5_KALFE</name>
<dbReference type="OMA" id="CEEATCY"/>
<dbReference type="Pfam" id="PF04398">
    <property type="entry name" value="DUF538"/>
    <property type="match status" value="1"/>
</dbReference>
<accession>A0A7N1A4B5</accession>
<keyword evidence="3" id="KW-1185">Reference proteome</keyword>
<dbReference type="SUPFAM" id="SSF141562">
    <property type="entry name" value="At5g01610-like"/>
    <property type="match status" value="1"/>
</dbReference>
<evidence type="ECO:0000313" key="3">
    <source>
        <dbReference type="Proteomes" id="UP000594263"/>
    </source>
</evidence>
<protein>
    <submittedName>
        <fullName evidence="2">Uncharacterized protein</fullName>
    </submittedName>
</protein>